<keyword evidence="1" id="KW-0812">Transmembrane</keyword>
<dbReference type="AlphaFoldDB" id="A0A182TGZ9"/>
<feature type="transmembrane region" description="Helical" evidence="1">
    <location>
        <begin position="68"/>
        <end position="85"/>
    </location>
</feature>
<reference evidence="3" key="1">
    <citation type="submission" date="2014-01" db="EMBL/GenBank/DDBJ databases">
        <title>The Genome Sequence of Anopheles melas CM1001059_A (V2).</title>
        <authorList>
            <consortium name="The Broad Institute Genomics Platform"/>
            <person name="Neafsey D.E."/>
            <person name="Besansky N."/>
            <person name="Howell P."/>
            <person name="Walton C."/>
            <person name="Young S.K."/>
            <person name="Zeng Q."/>
            <person name="Gargeya S."/>
            <person name="Fitzgerald M."/>
            <person name="Haas B."/>
            <person name="Abouelleil A."/>
            <person name="Allen A.W."/>
            <person name="Alvarado L."/>
            <person name="Arachchi H.M."/>
            <person name="Berlin A.M."/>
            <person name="Chapman S.B."/>
            <person name="Gainer-Dewar J."/>
            <person name="Goldberg J."/>
            <person name="Griggs A."/>
            <person name="Gujja S."/>
            <person name="Hansen M."/>
            <person name="Howarth C."/>
            <person name="Imamovic A."/>
            <person name="Ireland A."/>
            <person name="Larimer J."/>
            <person name="McCowan C."/>
            <person name="Murphy C."/>
            <person name="Pearson M."/>
            <person name="Poon T.W."/>
            <person name="Priest M."/>
            <person name="Roberts A."/>
            <person name="Saif S."/>
            <person name="Shea T."/>
            <person name="Sisk P."/>
            <person name="Sykes S."/>
            <person name="Wortman J."/>
            <person name="Nusbaum C."/>
            <person name="Birren B."/>
        </authorList>
    </citation>
    <scope>NUCLEOTIDE SEQUENCE [LARGE SCALE GENOMIC DNA]</scope>
    <source>
        <strain evidence="3">CM1001059</strain>
    </source>
</reference>
<protein>
    <submittedName>
        <fullName evidence="2">Uncharacterized protein</fullName>
    </submittedName>
</protein>
<reference evidence="2" key="2">
    <citation type="submission" date="2020-05" db="UniProtKB">
        <authorList>
            <consortium name="EnsemblMetazoa"/>
        </authorList>
    </citation>
    <scope>IDENTIFICATION</scope>
    <source>
        <strain evidence="2">CM1001059</strain>
    </source>
</reference>
<keyword evidence="3" id="KW-1185">Reference proteome</keyword>
<evidence type="ECO:0000256" key="1">
    <source>
        <dbReference type="SAM" id="Phobius"/>
    </source>
</evidence>
<accession>A0A182TGZ9</accession>
<evidence type="ECO:0000313" key="3">
    <source>
        <dbReference type="Proteomes" id="UP000075902"/>
    </source>
</evidence>
<proteinExistence type="predicted"/>
<dbReference type="VEuPathDB" id="VectorBase:AMEC002144"/>
<organism evidence="2 3">
    <name type="scientific">Anopheles melas</name>
    <dbReference type="NCBI Taxonomy" id="34690"/>
    <lineage>
        <taxon>Eukaryota</taxon>
        <taxon>Metazoa</taxon>
        <taxon>Ecdysozoa</taxon>
        <taxon>Arthropoda</taxon>
        <taxon>Hexapoda</taxon>
        <taxon>Insecta</taxon>
        <taxon>Pterygota</taxon>
        <taxon>Neoptera</taxon>
        <taxon>Endopterygota</taxon>
        <taxon>Diptera</taxon>
        <taxon>Nematocera</taxon>
        <taxon>Culicoidea</taxon>
        <taxon>Culicidae</taxon>
        <taxon>Anophelinae</taxon>
        <taxon>Anopheles</taxon>
    </lineage>
</organism>
<name>A0A182TGZ9_9DIPT</name>
<sequence length="344" mass="38319">MHYGNAMDNAMKSIKHHALQIDVRLALAVQPPAEVLPRRLLDQLLQRFARNELDLLRVEQHIALEPRLLLLLLLLLLLGRILLGIDQKPARAAALVTLSALARRRRRSTIHRRQHNHARNLTAAQLRHIGNRELGTIDLQRQIAIKHLIRRTRLILPGHIDRRQNGRVLLNVAIRHVALIVRIKPHHLQINVLPLRHRHDRWLIFLRLLDSALLSLLCNFVPIALVPLVLHVFLVMNFSASLSPFGFTTDSTLLDPASCEPPPALKKLARCSGGRFSSAVSPILSTLMSAFSRMPEERSCSRKSSGTSAGSSNSAFCFFCSTAASSAGERVVVVDGAAVVVVVR</sequence>
<evidence type="ECO:0000313" key="2">
    <source>
        <dbReference type="EnsemblMetazoa" id="AMEC002144-PA"/>
    </source>
</evidence>
<keyword evidence="1" id="KW-0472">Membrane</keyword>
<dbReference type="Proteomes" id="UP000075902">
    <property type="component" value="Unassembled WGS sequence"/>
</dbReference>
<feature type="transmembrane region" description="Helical" evidence="1">
    <location>
        <begin position="204"/>
        <end position="234"/>
    </location>
</feature>
<dbReference type="EnsemblMetazoa" id="AMEC002144-RA">
    <property type="protein sequence ID" value="AMEC002144-PA"/>
    <property type="gene ID" value="AMEC002144"/>
</dbReference>
<keyword evidence="1" id="KW-1133">Transmembrane helix</keyword>